<proteinExistence type="predicted"/>
<dbReference type="Gene3D" id="3.40.50.2300">
    <property type="match status" value="1"/>
</dbReference>
<dbReference type="EMBL" id="JAMXLT020000035">
    <property type="protein sequence ID" value="MDW8550566.1"/>
    <property type="molecule type" value="Genomic_DNA"/>
</dbReference>
<comment type="caution">
    <text evidence="1">The sequence shown here is derived from an EMBL/GenBank/DDBJ whole genome shotgun (WGS) entry which is preliminary data.</text>
</comment>
<reference evidence="1 2" key="1">
    <citation type="submission" date="2023-11" db="EMBL/GenBank/DDBJ databases">
        <title>First isolation, identification, and characterization of non-pathogenic Epilithonimonas ginsengisoli isolated from diseased farmed rainbow trout (Oncorhynchus mykiss) in Chile.</title>
        <authorList>
            <person name="Miranda C.D."/>
            <person name="Irgang R."/>
            <person name="Concha C."/>
            <person name="Rojas R."/>
            <person name="Avendano R."/>
        </authorList>
    </citation>
    <scope>NUCLEOTIDE SEQUENCE [LARGE SCALE GENOMIC DNA]</scope>
    <source>
        <strain evidence="1 2">FP99</strain>
    </source>
</reference>
<dbReference type="SUPFAM" id="SSF52172">
    <property type="entry name" value="CheY-like"/>
    <property type="match status" value="1"/>
</dbReference>
<dbReference type="InterPro" id="IPR011006">
    <property type="entry name" value="CheY-like_superfamily"/>
</dbReference>
<accession>A0ABU4JLJ1</accession>
<protein>
    <submittedName>
        <fullName evidence="1">Response regulator transcription factor</fullName>
    </submittedName>
</protein>
<gene>
    <name evidence="1" type="ORF">NG800_016680</name>
</gene>
<evidence type="ECO:0000313" key="1">
    <source>
        <dbReference type="EMBL" id="MDW8550566.1"/>
    </source>
</evidence>
<dbReference type="Proteomes" id="UP001204439">
    <property type="component" value="Unassembled WGS sequence"/>
</dbReference>
<name>A0ABU4JLJ1_9FLAO</name>
<organism evidence="1 2">
    <name type="scientific">Epilithonimonas ginsengisoli</name>
    <dbReference type="NCBI Taxonomy" id="1245592"/>
    <lineage>
        <taxon>Bacteria</taxon>
        <taxon>Pseudomonadati</taxon>
        <taxon>Bacteroidota</taxon>
        <taxon>Flavobacteriia</taxon>
        <taxon>Flavobacteriales</taxon>
        <taxon>Weeksellaceae</taxon>
        <taxon>Chryseobacterium group</taxon>
        <taxon>Epilithonimonas</taxon>
    </lineage>
</organism>
<sequence>MFKKVLIAEDYESFNISVQKVVEDLKITETKFDNYCDEALSRLKMAIQENEPFELLITDISFDADHRKQTLTNGQELVAAAREIQPDLKVIVFSVEKRQETIDRLFNDQQINGYVKKGREDVKDLKKAIKTVYKNERFISYDLKNPVKDRNSFEFSTLDTLLISLLAKGILVKNIPDYLKQNNITPSSMSYVEKKLASIRESLDVNSNEHLIAVCKDFGII</sequence>
<dbReference type="RefSeq" id="WP_063970796.1">
    <property type="nucleotide sequence ID" value="NZ_JAMXLT020000035.1"/>
</dbReference>
<keyword evidence="2" id="KW-1185">Reference proteome</keyword>
<evidence type="ECO:0000313" key="2">
    <source>
        <dbReference type="Proteomes" id="UP001204439"/>
    </source>
</evidence>